<feature type="transmembrane region" description="Helical" evidence="8">
    <location>
        <begin position="49"/>
        <end position="76"/>
    </location>
</feature>
<feature type="transmembrane region" description="Helical" evidence="8">
    <location>
        <begin position="88"/>
        <end position="113"/>
    </location>
</feature>
<feature type="transmembrane region" description="Helical" evidence="8">
    <location>
        <begin position="133"/>
        <end position="154"/>
    </location>
</feature>
<dbReference type="Pfam" id="PF01694">
    <property type="entry name" value="Rhomboid"/>
    <property type="match status" value="1"/>
</dbReference>
<evidence type="ECO:0000256" key="7">
    <source>
        <dbReference type="SAM" id="MobiDB-lite"/>
    </source>
</evidence>
<evidence type="ECO:0000256" key="4">
    <source>
        <dbReference type="ARBA" id="ARBA00022801"/>
    </source>
</evidence>
<keyword evidence="3 8" id="KW-0812">Transmembrane</keyword>
<keyword evidence="12" id="KW-1185">Reference proteome</keyword>
<comment type="subcellular location">
    <subcellularLocation>
        <location evidence="1">Membrane</location>
        <topology evidence="1">Multi-pass membrane protein</topology>
    </subcellularLocation>
</comment>
<feature type="transmembrane region" description="Helical" evidence="8">
    <location>
        <begin position="12"/>
        <end position="29"/>
    </location>
</feature>
<dbReference type="GO" id="GO:0016020">
    <property type="term" value="C:membrane"/>
    <property type="evidence" value="ECO:0007669"/>
    <property type="project" value="UniProtKB-SubCell"/>
</dbReference>
<dbReference type="Gene3D" id="1.20.1540.10">
    <property type="entry name" value="Rhomboid-like"/>
    <property type="match status" value="1"/>
</dbReference>
<evidence type="ECO:0000259" key="9">
    <source>
        <dbReference type="Pfam" id="PF01694"/>
    </source>
</evidence>
<feature type="transmembrane region" description="Helical" evidence="8">
    <location>
        <begin position="174"/>
        <end position="190"/>
    </location>
</feature>
<dbReference type="SUPFAM" id="SSF144091">
    <property type="entry name" value="Rhomboid-like"/>
    <property type="match status" value="1"/>
</dbReference>
<keyword evidence="5 8" id="KW-1133">Transmembrane helix</keyword>
<evidence type="ECO:0000256" key="2">
    <source>
        <dbReference type="ARBA" id="ARBA00009045"/>
    </source>
</evidence>
<feature type="transmembrane region" description="Helical" evidence="8">
    <location>
        <begin position="196"/>
        <end position="215"/>
    </location>
</feature>
<feature type="domain" description="Peptidase S54 rhomboid" evidence="9">
    <location>
        <begin position="48"/>
        <end position="215"/>
    </location>
</feature>
<dbReference type="GO" id="GO:0004252">
    <property type="term" value="F:serine-type endopeptidase activity"/>
    <property type="evidence" value="ECO:0007669"/>
    <property type="project" value="InterPro"/>
</dbReference>
<proteinExistence type="inferred from homology"/>
<feature type="region of interest" description="Disordered" evidence="7">
    <location>
        <begin position="254"/>
        <end position="274"/>
    </location>
</feature>
<evidence type="ECO:0000256" key="8">
    <source>
        <dbReference type="SAM" id="Phobius"/>
    </source>
</evidence>
<dbReference type="OrthoDB" id="9807874at2"/>
<dbReference type="PANTHER" id="PTHR43731:SF14">
    <property type="entry name" value="PRESENILIN-ASSOCIATED RHOMBOID-LIKE PROTEIN, MITOCHONDRIAL"/>
    <property type="match status" value="1"/>
</dbReference>
<keyword evidence="11" id="KW-0645">Protease</keyword>
<dbReference type="PANTHER" id="PTHR43731">
    <property type="entry name" value="RHOMBOID PROTEASE"/>
    <property type="match status" value="1"/>
</dbReference>
<name>A0A5P8E7D6_9BACT</name>
<feature type="domain" description="DUF6576" evidence="10">
    <location>
        <begin position="266"/>
        <end position="307"/>
    </location>
</feature>
<evidence type="ECO:0000256" key="6">
    <source>
        <dbReference type="ARBA" id="ARBA00023136"/>
    </source>
</evidence>
<evidence type="ECO:0000256" key="3">
    <source>
        <dbReference type="ARBA" id="ARBA00022692"/>
    </source>
</evidence>
<evidence type="ECO:0000313" key="11">
    <source>
        <dbReference type="EMBL" id="QFQ12777.1"/>
    </source>
</evidence>
<dbReference type="Pfam" id="PF20216">
    <property type="entry name" value="DUF6576"/>
    <property type="match status" value="1"/>
</dbReference>
<dbReference type="EMBL" id="CP033459">
    <property type="protein sequence ID" value="QFQ12777.1"/>
    <property type="molecule type" value="Genomic_DNA"/>
</dbReference>
<dbReference type="Proteomes" id="UP000249375">
    <property type="component" value="Chromosome"/>
</dbReference>
<dbReference type="InterPro" id="IPR050925">
    <property type="entry name" value="Rhomboid_protease_S54"/>
</dbReference>
<evidence type="ECO:0000256" key="5">
    <source>
        <dbReference type="ARBA" id="ARBA00022989"/>
    </source>
</evidence>
<organism evidence="11 12">
    <name type="scientific">Pseudoprevotella muciniphila</name>
    <dbReference type="NCBI Taxonomy" id="2133944"/>
    <lineage>
        <taxon>Bacteria</taxon>
        <taxon>Pseudomonadati</taxon>
        <taxon>Bacteroidota</taxon>
        <taxon>Bacteroidia</taxon>
        <taxon>Bacteroidales</taxon>
        <taxon>Prevotellaceae</taxon>
        <taxon>Pseudoprevotella</taxon>
    </lineage>
</organism>
<dbReference type="KEGG" id="alq:C7Y71_006955"/>
<dbReference type="RefSeq" id="WP_111898333.1">
    <property type="nucleotide sequence ID" value="NZ_CP033459.1"/>
</dbReference>
<dbReference type="AlphaFoldDB" id="A0A5P8E7D6"/>
<accession>A0A5P8E7D6</accession>
<dbReference type="GO" id="GO:0006508">
    <property type="term" value="P:proteolysis"/>
    <property type="evidence" value="ECO:0007669"/>
    <property type="project" value="UniProtKB-KW"/>
</dbReference>
<reference evidence="11 12" key="1">
    <citation type="submission" date="2018-11" db="EMBL/GenBank/DDBJ databases">
        <authorList>
            <person name="Na S.W."/>
            <person name="Baik M."/>
        </authorList>
    </citation>
    <scope>NUCLEOTIDE SEQUENCE [LARGE SCALE GENOMIC DNA]</scope>
    <source>
        <strain evidence="11 12">E39</strain>
    </source>
</reference>
<protein>
    <submittedName>
        <fullName evidence="11">Rhomboid family intramembrane serine protease</fullName>
    </submittedName>
</protein>
<dbReference type="InterPro" id="IPR046483">
    <property type="entry name" value="DUF6576"/>
</dbReference>
<keyword evidence="4" id="KW-0378">Hydrolase</keyword>
<gene>
    <name evidence="11" type="ORF">C7Y71_006955</name>
</gene>
<dbReference type="InterPro" id="IPR035952">
    <property type="entry name" value="Rhomboid-like_sf"/>
</dbReference>
<comment type="similarity">
    <text evidence="2">Belongs to the peptidase S54 family.</text>
</comment>
<sequence length="309" mass="35701">MYKNIPPVTRNLLIINFIVYLAQIAFAGHNTDLADVFGLHFILASDFRIYQLFTYMFLHGGFTHLFFNMFSLWMFARIIEQEFGSKKFLILYIVSGVGAGICQECWQLGQYYIEGWGNYAVVNTGGSVMSMANYLNMMTTVGASGAVYGILLAFGMQHPNDTIMLIFPPIPLKAKYMIGGFIVIEVLSSFSSNTNVAHFAHLGGMLFAWLLILYWRKKYRTHTSSFRGWNTWTPESENTTILQRIRNLFKPKEKPTYKQNTTTHSADYNYNAHKRENEKRIDEILDKVKKSGYQSLTEDEKKELFRRSR</sequence>
<evidence type="ECO:0000313" key="12">
    <source>
        <dbReference type="Proteomes" id="UP000249375"/>
    </source>
</evidence>
<evidence type="ECO:0000256" key="1">
    <source>
        <dbReference type="ARBA" id="ARBA00004141"/>
    </source>
</evidence>
<keyword evidence="6 8" id="KW-0472">Membrane</keyword>
<dbReference type="InterPro" id="IPR022764">
    <property type="entry name" value="Peptidase_S54_rhomboid_dom"/>
</dbReference>
<feature type="compositionally biased region" description="Polar residues" evidence="7">
    <location>
        <begin position="257"/>
        <end position="268"/>
    </location>
</feature>
<evidence type="ECO:0000259" key="10">
    <source>
        <dbReference type="Pfam" id="PF20216"/>
    </source>
</evidence>